<keyword evidence="4" id="KW-0234">DNA repair</keyword>
<keyword evidence="7" id="KW-1185">Reference proteome</keyword>
<dbReference type="InterPro" id="IPR003265">
    <property type="entry name" value="HhH-GPD_domain"/>
</dbReference>
<evidence type="ECO:0000256" key="4">
    <source>
        <dbReference type="ARBA" id="ARBA00023204"/>
    </source>
</evidence>
<dbReference type="Gene3D" id="1.10.340.30">
    <property type="entry name" value="Hypothetical protein, domain 2"/>
    <property type="match status" value="1"/>
</dbReference>
<dbReference type="EC" id="3.2.2.21" evidence="2"/>
<evidence type="ECO:0000313" key="7">
    <source>
        <dbReference type="Proteomes" id="UP001526430"/>
    </source>
</evidence>
<comment type="caution">
    <text evidence="6">The sequence shown here is derived from an EMBL/GenBank/DDBJ whole genome shotgun (WGS) entry which is preliminary data.</text>
</comment>
<keyword evidence="3" id="KW-0227">DNA damage</keyword>
<reference evidence="6 7" key="1">
    <citation type="submission" date="2022-10" db="EMBL/GenBank/DDBJ databases">
        <title>Roseococcus glaciei nov., sp. nov., isolated from glacier.</title>
        <authorList>
            <person name="Liu Q."/>
            <person name="Xin Y.-H."/>
        </authorList>
    </citation>
    <scope>NUCLEOTIDE SEQUENCE [LARGE SCALE GENOMIC DNA]</scope>
    <source>
        <strain evidence="6 7">MDT2-1-1</strain>
    </source>
</reference>
<dbReference type="CDD" id="cd00056">
    <property type="entry name" value="ENDO3c"/>
    <property type="match status" value="1"/>
</dbReference>
<comment type="catalytic activity">
    <reaction evidence="1">
        <text>Hydrolysis of alkylated DNA, releasing 3-methyladenine, 3-methylguanine, 7-methylguanine and 7-methyladenine.</text>
        <dbReference type="EC" id="3.2.2.21"/>
    </reaction>
</comment>
<dbReference type="SUPFAM" id="SSF48150">
    <property type="entry name" value="DNA-glycosylase"/>
    <property type="match status" value="1"/>
</dbReference>
<feature type="domain" description="HhH-GPD" evidence="5">
    <location>
        <begin position="58"/>
        <end position="211"/>
    </location>
</feature>
<evidence type="ECO:0000256" key="3">
    <source>
        <dbReference type="ARBA" id="ARBA00022763"/>
    </source>
</evidence>
<dbReference type="Gene3D" id="1.10.1670.40">
    <property type="match status" value="1"/>
</dbReference>
<protein>
    <recommendedName>
        <fullName evidence="2">DNA-3-methyladenine glycosylase II</fullName>
        <ecNumber evidence="2">3.2.2.21</ecNumber>
    </recommendedName>
</protein>
<gene>
    <name evidence="6" type="ORF">OF850_03375</name>
</gene>
<proteinExistence type="predicted"/>
<dbReference type="Pfam" id="PF00730">
    <property type="entry name" value="HhH-GPD"/>
    <property type="match status" value="1"/>
</dbReference>
<dbReference type="PANTHER" id="PTHR43003">
    <property type="entry name" value="DNA-3-METHYLADENINE GLYCOSYLASE"/>
    <property type="match status" value="1"/>
</dbReference>
<evidence type="ECO:0000256" key="2">
    <source>
        <dbReference type="ARBA" id="ARBA00012000"/>
    </source>
</evidence>
<dbReference type="EMBL" id="JAPFQI010000001">
    <property type="protein sequence ID" value="MCW8084658.1"/>
    <property type="molecule type" value="Genomic_DNA"/>
</dbReference>
<evidence type="ECO:0000313" key="6">
    <source>
        <dbReference type="EMBL" id="MCW8084658.1"/>
    </source>
</evidence>
<dbReference type="InterPro" id="IPR011257">
    <property type="entry name" value="DNA_glycosylase"/>
</dbReference>
<evidence type="ECO:0000256" key="1">
    <source>
        <dbReference type="ARBA" id="ARBA00000086"/>
    </source>
</evidence>
<sequence length="222" mass="23517">MDPFISSPSASGPPSEPPWFGEGIAALIAAEPRFAQVALPVPFVAREGGFRGLLRTICGQQVSHAAAGAIWRRLSSIPGALDPAILPEMDDDTLCGLGGLTRSRAAHARALARAVVEGTLDFAALPQLADEAAVAMLTAVKGIGPWTAETHLVLSELRHDVFPAGDVALAAGAAHMLNLAGRPSPTALREIARAWTPWRGVAARMLWHHWLLVTGRPVWDRD</sequence>
<organism evidence="6 7">
    <name type="scientific">Sabulicella glaciei</name>
    <dbReference type="NCBI Taxonomy" id="2984948"/>
    <lineage>
        <taxon>Bacteria</taxon>
        <taxon>Pseudomonadati</taxon>
        <taxon>Pseudomonadota</taxon>
        <taxon>Alphaproteobacteria</taxon>
        <taxon>Acetobacterales</taxon>
        <taxon>Acetobacteraceae</taxon>
        <taxon>Sabulicella</taxon>
    </lineage>
</organism>
<evidence type="ECO:0000259" key="5">
    <source>
        <dbReference type="SMART" id="SM00478"/>
    </source>
</evidence>
<dbReference type="Proteomes" id="UP001526430">
    <property type="component" value="Unassembled WGS sequence"/>
</dbReference>
<dbReference type="PANTHER" id="PTHR43003:SF5">
    <property type="entry name" value="DNA-3-METHYLADENINE GLYCOSYLASE"/>
    <property type="match status" value="1"/>
</dbReference>
<accession>A0ABT3NR65</accession>
<dbReference type="InterPro" id="IPR051912">
    <property type="entry name" value="Alkylbase_DNA_Glycosylase/TA"/>
</dbReference>
<dbReference type="RefSeq" id="WP_301588326.1">
    <property type="nucleotide sequence ID" value="NZ_JAPFQI010000001.1"/>
</dbReference>
<dbReference type="SMART" id="SM00478">
    <property type="entry name" value="ENDO3c"/>
    <property type="match status" value="1"/>
</dbReference>
<name>A0ABT3NR65_9PROT</name>